<dbReference type="EMBL" id="MOMC01000015">
    <property type="protein sequence ID" value="ONH31724.1"/>
    <property type="molecule type" value="Genomic_DNA"/>
</dbReference>
<name>A0A1V2IEZ2_9ACTN</name>
<dbReference type="STRING" id="1834516.BL253_08685"/>
<dbReference type="Pfam" id="PF13459">
    <property type="entry name" value="Fer4_15"/>
    <property type="match status" value="1"/>
</dbReference>
<dbReference type="Proteomes" id="UP000188929">
    <property type="component" value="Unassembled WGS sequence"/>
</dbReference>
<evidence type="ECO:0008006" key="3">
    <source>
        <dbReference type="Google" id="ProtNLM"/>
    </source>
</evidence>
<evidence type="ECO:0000313" key="2">
    <source>
        <dbReference type="Proteomes" id="UP000188929"/>
    </source>
</evidence>
<dbReference type="AlphaFoldDB" id="A0A1V2IEZ2"/>
<proteinExistence type="predicted"/>
<reference evidence="2" key="1">
    <citation type="submission" date="2016-10" db="EMBL/GenBank/DDBJ databases">
        <title>Frankia sp. NRRL B-16386 Genome sequencing.</title>
        <authorList>
            <person name="Ghodhbane-Gtari F."/>
            <person name="Swanson E."/>
            <person name="Gueddou A."/>
            <person name="Hezbri K."/>
            <person name="Ktari K."/>
            <person name="Nouioui I."/>
            <person name="Morris K."/>
            <person name="Simpson S."/>
            <person name="Abebe-Akele F."/>
            <person name="Thomas K."/>
            <person name="Gtari M."/>
            <person name="Tisa L.S."/>
        </authorList>
    </citation>
    <scope>NUCLEOTIDE SEQUENCE [LARGE SCALE GENOMIC DNA]</scope>
    <source>
        <strain evidence="2">NRRL B-16386</strain>
    </source>
</reference>
<comment type="caution">
    <text evidence="1">The sequence shown here is derived from an EMBL/GenBank/DDBJ whole genome shotgun (WGS) entry which is preliminary data.</text>
</comment>
<keyword evidence="2" id="KW-1185">Reference proteome</keyword>
<evidence type="ECO:0000313" key="1">
    <source>
        <dbReference type="EMBL" id="ONH31724.1"/>
    </source>
</evidence>
<accession>A0A1V2IEZ2</accession>
<protein>
    <recommendedName>
        <fullName evidence="3">Ferredoxin</fullName>
    </recommendedName>
</protein>
<sequence>MKRAPRTPSEKDQPVRVKVNSEQCQGHLVCAFKAAELFDVDDRGYAVTPDRPLAGEAEVAMARDAANFCPERAIELVP</sequence>
<organism evidence="1 2">
    <name type="scientific">Pseudofrankia asymbiotica</name>
    <dbReference type="NCBI Taxonomy" id="1834516"/>
    <lineage>
        <taxon>Bacteria</taxon>
        <taxon>Bacillati</taxon>
        <taxon>Actinomycetota</taxon>
        <taxon>Actinomycetes</taxon>
        <taxon>Frankiales</taxon>
        <taxon>Frankiaceae</taxon>
        <taxon>Pseudofrankia</taxon>
    </lineage>
</organism>
<dbReference type="Gene3D" id="3.30.70.20">
    <property type="match status" value="1"/>
</dbReference>
<dbReference type="SUPFAM" id="SSF54862">
    <property type="entry name" value="4Fe-4S ferredoxins"/>
    <property type="match status" value="1"/>
</dbReference>
<gene>
    <name evidence="1" type="ORF">BL253_08685</name>
</gene>